<dbReference type="AlphaFoldDB" id="A0AAE9EPM9"/>
<dbReference type="EMBL" id="CP092622">
    <property type="protein sequence ID" value="UMM25413.1"/>
    <property type="molecule type" value="Genomic_DNA"/>
</dbReference>
<dbReference type="PANTHER" id="PTHR22956">
    <property type="entry name" value="ANKYRIN REPEAT-CONTAINING PROTEIN F37A4.4-RELATED-RELATED"/>
    <property type="match status" value="1"/>
</dbReference>
<feature type="signal peptide" evidence="1">
    <location>
        <begin position="1"/>
        <end position="17"/>
    </location>
</feature>
<evidence type="ECO:0000259" key="2">
    <source>
        <dbReference type="SMART" id="SM00453"/>
    </source>
</evidence>
<evidence type="ECO:0000313" key="4">
    <source>
        <dbReference type="Proteomes" id="UP000829354"/>
    </source>
</evidence>
<name>A0AAE9EPM9_CAEBR</name>
<accession>A0AAE9EPM9</accession>
<gene>
    <name evidence="3" type="ORF">L5515_005250</name>
</gene>
<reference evidence="3 4" key="1">
    <citation type="submission" date="2022-04" db="EMBL/GenBank/DDBJ databases">
        <title>Chromosome-level reference genomes for two strains of Caenorhabditis briggsae: an improved platform for comparative genomics.</title>
        <authorList>
            <person name="Stevens L."/>
            <person name="Andersen E."/>
        </authorList>
    </citation>
    <scope>NUCLEOTIDE SEQUENCE [LARGE SCALE GENOMIC DNA]</scope>
    <source>
        <strain evidence="3">VX34</strain>
        <tissue evidence="3">Whole-organism</tissue>
    </source>
</reference>
<keyword evidence="4" id="KW-1185">Reference proteome</keyword>
<evidence type="ECO:0000256" key="1">
    <source>
        <dbReference type="SAM" id="SignalP"/>
    </source>
</evidence>
<protein>
    <recommendedName>
        <fullName evidence="2">Domain of unknown function WSN domain-containing protein</fullName>
    </recommendedName>
</protein>
<proteinExistence type="predicted"/>
<keyword evidence="1" id="KW-0732">Signal</keyword>
<dbReference type="InterPro" id="IPR053345">
    <property type="entry name" value="Ankyrin_repeat-containing"/>
</dbReference>
<dbReference type="SMART" id="SM00453">
    <property type="entry name" value="WSN"/>
    <property type="match status" value="1"/>
</dbReference>
<dbReference type="Pfam" id="PF02206">
    <property type="entry name" value="WSN"/>
    <property type="match status" value="1"/>
</dbReference>
<feature type="domain" description="Domain of unknown function WSN" evidence="2">
    <location>
        <begin position="28"/>
        <end position="96"/>
    </location>
</feature>
<evidence type="ECO:0000313" key="3">
    <source>
        <dbReference type="EMBL" id="UMM25413.1"/>
    </source>
</evidence>
<dbReference type="Proteomes" id="UP000829354">
    <property type="component" value="Chromosome III"/>
</dbReference>
<dbReference type="PANTHER" id="PTHR22956:SF17">
    <property type="entry name" value="ANKYRIN REPEAT-CONTAINING PROTEIN F37A4.4-RELATED"/>
    <property type="match status" value="1"/>
</dbReference>
<dbReference type="InterPro" id="IPR003125">
    <property type="entry name" value="WSN"/>
</dbReference>
<sequence>MRIQLLWILGLLYLGHCGRPAEYLKVFSKFDLLFRELSAIARVVNAISLQASVIRKTFRPYEILGESLKANPSALNEILATDVSGYNVSVDSLFESLAEIQDRTEKYLLELRNASQMTEKIMEGMNIKLKKNDPVLEEYFETLTSNSTLKTLLTCDQNLVAEILKFWNTLSNQPSGLTTKTQQKDSIILIKSKIPEISKCLESLSNFPEFLNPILKKGKHLEKILDASANLKFLEGKHSLVSGYSGNLNTTVTQMLQEVLKLWAPPKIQAFKLMEDSVKLWKRLKDPEKIPELNQTVGFGRWFSRQDLNSSFFKDKISMHKSTENLEKSLDGFADFGILVIWLRMEFIGFDEDFDEFLDEMRDFKDNLKILETFENPKSGPEDLKTAREIFDGCWTSKTSKHSKKLENFEKNTKKFVSLNSTISKIQFWANETISTIDLEVVRTGFEEIRNLEILEKTLEEMKEAILSNTRLALVQPCRRFPRLADACPMPADTCSTLVKCLHALVHACRRLLVHADACQGLSNAFLTLVHPCPMLAQRLPIPQFKYY</sequence>
<feature type="chain" id="PRO_5042103765" description="Domain of unknown function WSN domain-containing protein" evidence="1">
    <location>
        <begin position="18"/>
        <end position="548"/>
    </location>
</feature>
<organism evidence="3 4">
    <name type="scientific">Caenorhabditis briggsae</name>
    <dbReference type="NCBI Taxonomy" id="6238"/>
    <lineage>
        <taxon>Eukaryota</taxon>
        <taxon>Metazoa</taxon>
        <taxon>Ecdysozoa</taxon>
        <taxon>Nematoda</taxon>
        <taxon>Chromadorea</taxon>
        <taxon>Rhabditida</taxon>
        <taxon>Rhabditina</taxon>
        <taxon>Rhabditomorpha</taxon>
        <taxon>Rhabditoidea</taxon>
        <taxon>Rhabditidae</taxon>
        <taxon>Peloderinae</taxon>
        <taxon>Caenorhabditis</taxon>
    </lineage>
</organism>